<proteinExistence type="predicted"/>
<keyword evidence="1" id="KW-1133">Transmembrane helix</keyword>
<feature type="transmembrane region" description="Helical" evidence="1">
    <location>
        <begin position="199"/>
        <end position="227"/>
    </location>
</feature>
<dbReference type="Proteomes" id="UP000315647">
    <property type="component" value="Chromosome"/>
</dbReference>
<feature type="transmembrane region" description="Helical" evidence="1">
    <location>
        <begin position="165"/>
        <end position="187"/>
    </location>
</feature>
<dbReference type="AlphaFoldDB" id="A0A517QCL4"/>
<organism evidence="2 3">
    <name type="scientific">Gimesia panareensis</name>
    <dbReference type="NCBI Taxonomy" id="2527978"/>
    <lineage>
        <taxon>Bacteria</taxon>
        <taxon>Pseudomonadati</taxon>
        <taxon>Planctomycetota</taxon>
        <taxon>Planctomycetia</taxon>
        <taxon>Planctomycetales</taxon>
        <taxon>Planctomycetaceae</taxon>
        <taxon>Gimesia</taxon>
    </lineage>
</organism>
<evidence type="ECO:0000313" key="2">
    <source>
        <dbReference type="EMBL" id="QDT29362.1"/>
    </source>
</evidence>
<name>A0A517QCL4_9PLAN</name>
<sequence length="278" mass="31979">MRGDDFQISVRGPEGYVEDPQSVNEYLEHFRMQILDHFQQSPEYFREADLNITLKDFTARRYGRGVMWFSLRWEIEAYVTGTVNGREFDFPVYVKNELNVRKIGLISIHRMLTEGWDLYSTYANNYDLAGDHKKVKLTIDDITSQILIALDQKVGRPLPPTTKRIYAVCWSLAILSGLSVFVYFIMFSGNYSNASDSRLTIVLASALFGSISGASVFGIVFLFSFMLQPDDYFVKDPVGRKMLHRSGTKSVLVFRLVLFFVLCVIAFLIYFLKTQIIK</sequence>
<feature type="transmembrane region" description="Helical" evidence="1">
    <location>
        <begin position="252"/>
        <end position="272"/>
    </location>
</feature>
<accession>A0A517QCL4</accession>
<gene>
    <name evidence="2" type="ORF">Enr10x_47140</name>
</gene>
<keyword evidence="1" id="KW-0812">Transmembrane</keyword>
<keyword evidence="1" id="KW-0472">Membrane</keyword>
<evidence type="ECO:0000313" key="3">
    <source>
        <dbReference type="Proteomes" id="UP000315647"/>
    </source>
</evidence>
<reference evidence="2 3" key="1">
    <citation type="submission" date="2019-03" db="EMBL/GenBank/DDBJ databases">
        <title>Deep-cultivation of Planctomycetes and their phenomic and genomic characterization uncovers novel biology.</title>
        <authorList>
            <person name="Wiegand S."/>
            <person name="Jogler M."/>
            <person name="Boedeker C."/>
            <person name="Pinto D."/>
            <person name="Vollmers J."/>
            <person name="Rivas-Marin E."/>
            <person name="Kohn T."/>
            <person name="Peeters S.H."/>
            <person name="Heuer A."/>
            <person name="Rast P."/>
            <person name="Oberbeckmann S."/>
            <person name="Bunk B."/>
            <person name="Jeske O."/>
            <person name="Meyerdierks A."/>
            <person name="Storesund J.E."/>
            <person name="Kallscheuer N."/>
            <person name="Luecker S."/>
            <person name="Lage O.M."/>
            <person name="Pohl T."/>
            <person name="Merkel B.J."/>
            <person name="Hornburger P."/>
            <person name="Mueller R.-W."/>
            <person name="Bruemmer F."/>
            <person name="Labrenz M."/>
            <person name="Spormann A.M."/>
            <person name="Op den Camp H."/>
            <person name="Overmann J."/>
            <person name="Amann R."/>
            <person name="Jetten M.S.M."/>
            <person name="Mascher T."/>
            <person name="Medema M.H."/>
            <person name="Devos D.P."/>
            <person name="Kaster A.-K."/>
            <person name="Ovreas L."/>
            <person name="Rohde M."/>
            <person name="Galperin M.Y."/>
            <person name="Jogler C."/>
        </authorList>
    </citation>
    <scope>NUCLEOTIDE SEQUENCE [LARGE SCALE GENOMIC DNA]</scope>
    <source>
        <strain evidence="2 3">Enr10</strain>
    </source>
</reference>
<protein>
    <submittedName>
        <fullName evidence="2">Uncharacterized protein</fullName>
    </submittedName>
</protein>
<keyword evidence="3" id="KW-1185">Reference proteome</keyword>
<evidence type="ECO:0000256" key="1">
    <source>
        <dbReference type="SAM" id="Phobius"/>
    </source>
</evidence>
<dbReference type="EMBL" id="CP037421">
    <property type="protein sequence ID" value="QDT29362.1"/>
    <property type="molecule type" value="Genomic_DNA"/>
</dbReference>